<sequence length="1045" mass="114497">MSGVLSSLVAVRIPDIMPGIRVAEGNRQSSLLMAGRPTLQELEKLTTLPAPEDEVGTPGNVSQVSSVSAHSRCLLIKGNPQQDIYIEQGLESVRSGEDFRFGIGRWRPACLQRCCNIKAFVVCMSVLLAVSGTLSTGYLNSVLTTIEKRFEIGSSISGLIAASYEFGSLVAVVFISYLGGRRHIPVWIATGLFFMGLGAFLFTLPHFIAEKYTVYRGISVNDTEENICKINSDSLGNGCIDNDSGNWMYVLILISAQIMIGTGSTPILTLGTTYVDNHVHKDKAPAYLAFIYASGVLGPVLGYGLGALLLQYYVDMFSFEVKIRPGDPEWIGAWWGGFILCGTFLIVLVFPFLSFPRTLVAEKAKLLEYKYNEDVTKMEKREDQQSRHSNEYGKTIKDIPRSMLSLLKNDVYLVTCLGICCEIAIVSGFVVFLPKYLETQFGTTTSMANLFTGAIGIPGAVIGILTGGFLLKRFQLKPKGAIKLTLLLDSLALLGFLSFLVLGCDNPKIAGATFPYHASVNLNSSELEEFEIEANLTSTCNIGCSCSNNHLEPICGINGITYFSPCHAGCTQFFSHITTEEKMVNFSGCSCIMENSSISPEVIMSPVATSGPCKSTCQNLLPFLILLVILTFTVAGTQMPLLMITLRLRFFGVLVAYIPSPIMFGNTIDTACLLWRDWCGSSGSCSIYDIVQFRYRYVGISAGLKFMGTIFFLIVWILMRRQDRRDLQLNLPVGDMMASVNSINKLDLDYPQRHSLPRGSGGPQNLAQGMEEDQQAPKESSLIMATSIAVKIFTFSVLLAITTALTDDELAQAACAAIAPSGFVSAIRKPCNRISPTCNTLCRDAVCSMRKLYGNQGSTSGTCFQTFHIYGGRIPLKNSGMGKARMAVHKYTLTDDEIAQAACVAIAPSGFVSAIRKPCNRNNPSCNTLCRDAACSMRKIYGNQGSTSGTCFQTFHIYGRRNTLKNSDMGKAHMAIYKIEGRLVQGSPPKRKPGRPKNTWRRTVEKEMKEHKFTWGELEKVHVAQDRDKLRSLILALCAPGHSKD</sequence>
<dbReference type="GO" id="GO:0016323">
    <property type="term" value="C:basolateral plasma membrane"/>
    <property type="evidence" value="ECO:0007669"/>
    <property type="project" value="TreeGrafter"/>
</dbReference>
<reference evidence="8" key="1">
    <citation type="journal article" date="2012" name="Nature">
        <title>The oyster genome reveals stress adaptation and complexity of shell formation.</title>
        <authorList>
            <person name="Zhang G."/>
            <person name="Fang X."/>
            <person name="Guo X."/>
            <person name="Li L."/>
            <person name="Luo R."/>
            <person name="Xu F."/>
            <person name="Yang P."/>
            <person name="Zhang L."/>
            <person name="Wang X."/>
            <person name="Qi H."/>
            <person name="Xiong Z."/>
            <person name="Que H."/>
            <person name="Xie Y."/>
            <person name="Holland P.W."/>
            <person name="Paps J."/>
            <person name="Zhu Y."/>
            <person name="Wu F."/>
            <person name="Chen Y."/>
            <person name="Wang J."/>
            <person name="Peng C."/>
            <person name="Meng J."/>
            <person name="Yang L."/>
            <person name="Liu J."/>
            <person name="Wen B."/>
            <person name="Zhang N."/>
            <person name="Huang Z."/>
            <person name="Zhu Q."/>
            <person name="Feng Y."/>
            <person name="Mount A."/>
            <person name="Hedgecock D."/>
            <person name="Xu Z."/>
            <person name="Liu Y."/>
            <person name="Domazet-Loso T."/>
            <person name="Du Y."/>
            <person name="Sun X."/>
            <person name="Zhang S."/>
            <person name="Liu B."/>
            <person name="Cheng P."/>
            <person name="Jiang X."/>
            <person name="Li J."/>
            <person name="Fan D."/>
            <person name="Wang W."/>
            <person name="Fu W."/>
            <person name="Wang T."/>
            <person name="Wang B."/>
            <person name="Zhang J."/>
            <person name="Peng Z."/>
            <person name="Li Y."/>
            <person name="Li N."/>
            <person name="Wang J."/>
            <person name="Chen M."/>
            <person name="He Y."/>
            <person name="Tan F."/>
            <person name="Song X."/>
            <person name="Zheng Q."/>
            <person name="Huang R."/>
            <person name="Yang H."/>
            <person name="Du X."/>
            <person name="Chen L."/>
            <person name="Yang M."/>
            <person name="Gaffney P.M."/>
            <person name="Wang S."/>
            <person name="Luo L."/>
            <person name="She Z."/>
            <person name="Ming Y."/>
            <person name="Huang W."/>
            <person name="Zhang S."/>
            <person name="Huang B."/>
            <person name="Zhang Y."/>
            <person name="Qu T."/>
            <person name="Ni P."/>
            <person name="Miao G."/>
            <person name="Wang J."/>
            <person name="Wang Q."/>
            <person name="Steinberg C.E."/>
            <person name="Wang H."/>
            <person name="Li N."/>
            <person name="Qian L."/>
            <person name="Zhang G."/>
            <person name="Li Y."/>
            <person name="Yang H."/>
            <person name="Liu X."/>
            <person name="Wang J."/>
            <person name="Yin Y."/>
            <person name="Wang J."/>
        </authorList>
    </citation>
    <scope>NUCLEOTIDE SEQUENCE [LARGE SCALE GENOMIC DNA]</scope>
    <source>
        <strain evidence="8">05x7-T-G4-1.051#20</strain>
    </source>
</reference>
<dbReference type="InterPro" id="IPR036259">
    <property type="entry name" value="MFS_trans_sf"/>
</dbReference>
<dbReference type="PROSITE" id="PS51465">
    <property type="entry name" value="KAZAL_2"/>
    <property type="match status" value="1"/>
</dbReference>
<dbReference type="FunCoup" id="K1PJB3">
    <property type="interactions" value="130"/>
</dbReference>
<dbReference type="HOGENOM" id="CLU_291910_0_0_1"/>
<comment type="subcellular location">
    <subcellularLocation>
        <location evidence="1">Cell membrane</location>
        <topology evidence="1">Multi-pass membrane protein</topology>
    </subcellularLocation>
</comment>
<dbReference type="InParanoid" id="K1PJB3"/>
<accession>K1PJB3</accession>
<keyword evidence="3" id="KW-1003">Cell membrane</keyword>
<dbReference type="GO" id="GO:0043252">
    <property type="term" value="P:sodium-independent organic anion transport"/>
    <property type="evidence" value="ECO:0007669"/>
    <property type="project" value="TreeGrafter"/>
</dbReference>
<protein>
    <submittedName>
        <fullName evidence="8">Solute carrier organic anion transporter family member 5A1</fullName>
    </submittedName>
</protein>
<keyword evidence="7" id="KW-1015">Disulfide bond</keyword>
<comment type="similarity">
    <text evidence="2">Belongs to the organo anion transporter (TC 2.A.60) family.</text>
</comment>
<keyword evidence="6" id="KW-0472">Membrane</keyword>
<evidence type="ECO:0000256" key="6">
    <source>
        <dbReference type="ARBA" id="ARBA00023136"/>
    </source>
</evidence>
<dbReference type="PANTHER" id="PTHR11388:SF142">
    <property type="entry name" value="SOLUTE CARRIER ORGANIC ANION TRANSPORTER FAMILY MEMBER 5A1"/>
    <property type="match status" value="1"/>
</dbReference>
<dbReference type="SUPFAM" id="SSF100895">
    <property type="entry name" value="Kazal-type serine protease inhibitors"/>
    <property type="match status" value="1"/>
</dbReference>
<keyword evidence="5" id="KW-1133">Transmembrane helix</keyword>
<dbReference type="SUPFAM" id="SSF103473">
    <property type="entry name" value="MFS general substrate transporter"/>
    <property type="match status" value="1"/>
</dbReference>
<keyword evidence="4" id="KW-0812">Transmembrane</keyword>
<gene>
    <name evidence="8" type="ORF">CGI_10009982</name>
</gene>
<dbReference type="GO" id="GO:0015347">
    <property type="term" value="F:sodium-independent organic anion transmembrane transporter activity"/>
    <property type="evidence" value="ECO:0007669"/>
    <property type="project" value="TreeGrafter"/>
</dbReference>
<dbReference type="NCBIfam" id="TIGR00805">
    <property type="entry name" value="oat"/>
    <property type="match status" value="1"/>
</dbReference>
<evidence type="ECO:0000256" key="4">
    <source>
        <dbReference type="ARBA" id="ARBA00022692"/>
    </source>
</evidence>
<organism evidence="8">
    <name type="scientific">Magallana gigas</name>
    <name type="common">Pacific oyster</name>
    <name type="synonym">Crassostrea gigas</name>
    <dbReference type="NCBI Taxonomy" id="29159"/>
    <lineage>
        <taxon>Eukaryota</taxon>
        <taxon>Metazoa</taxon>
        <taxon>Spiralia</taxon>
        <taxon>Lophotrochozoa</taxon>
        <taxon>Mollusca</taxon>
        <taxon>Bivalvia</taxon>
        <taxon>Autobranchia</taxon>
        <taxon>Pteriomorphia</taxon>
        <taxon>Ostreida</taxon>
        <taxon>Ostreoidea</taxon>
        <taxon>Ostreidae</taxon>
        <taxon>Magallana</taxon>
    </lineage>
</organism>
<dbReference type="Pfam" id="PF03137">
    <property type="entry name" value="OATP"/>
    <property type="match status" value="1"/>
</dbReference>
<evidence type="ECO:0000256" key="2">
    <source>
        <dbReference type="ARBA" id="ARBA00009657"/>
    </source>
</evidence>
<evidence type="ECO:0000256" key="3">
    <source>
        <dbReference type="ARBA" id="ARBA00022475"/>
    </source>
</evidence>
<evidence type="ECO:0000313" key="8">
    <source>
        <dbReference type="EMBL" id="EKC19004.1"/>
    </source>
</evidence>
<proteinExistence type="inferred from homology"/>
<name>K1PJB3_MAGGI</name>
<dbReference type="InterPro" id="IPR004156">
    <property type="entry name" value="OATP"/>
</dbReference>
<dbReference type="PANTHER" id="PTHR11388">
    <property type="entry name" value="ORGANIC ANION TRANSPORTER"/>
    <property type="match status" value="1"/>
</dbReference>
<dbReference type="InterPro" id="IPR036058">
    <property type="entry name" value="Kazal_dom_sf"/>
</dbReference>
<dbReference type="Pfam" id="PF07648">
    <property type="entry name" value="Kazal_2"/>
    <property type="match status" value="1"/>
</dbReference>
<evidence type="ECO:0000256" key="7">
    <source>
        <dbReference type="ARBA" id="ARBA00023157"/>
    </source>
</evidence>
<dbReference type="CDD" id="cd17404">
    <property type="entry name" value="MFS_SLCO5_OATP5"/>
    <property type="match status" value="1"/>
</dbReference>
<evidence type="ECO:0000256" key="5">
    <source>
        <dbReference type="ARBA" id="ARBA00022989"/>
    </source>
</evidence>
<dbReference type="InterPro" id="IPR002350">
    <property type="entry name" value="Kazal_dom"/>
</dbReference>
<dbReference type="EMBL" id="JH817284">
    <property type="protein sequence ID" value="EKC19004.1"/>
    <property type="molecule type" value="Genomic_DNA"/>
</dbReference>
<dbReference type="Gene3D" id="1.20.1250.20">
    <property type="entry name" value="MFS general substrate transporter like domains"/>
    <property type="match status" value="1"/>
</dbReference>
<dbReference type="AlphaFoldDB" id="K1PJB3"/>
<evidence type="ECO:0000256" key="1">
    <source>
        <dbReference type="ARBA" id="ARBA00004651"/>
    </source>
</evidence>